<dbReference type="InterPro" id="IPR005107">
    <property type="entry name" value="CO_DH_flav_C"/>
</dbReference>
<keyword evidence="3" id="KW-0274">FAD</keyword>
<dbReference type="InterPro" id="IPR036884">
    <property type="entry name" value="2Fe-2S-bd_dom_sf"/>
</dbReference>
<dbReference type="PANTHER" id="PTHR45444">
    <property type="entry name" value="XANTHINE DEHYDROGENASE"/>
    <property type="match status" value="1"/>
</dbReference>
<evidence type="ECO:0000256" key="2">
    <source>
        <dbReference type="ARBA" id="ARBA00022723"/>
    </source>
</evidence>
<dbReference type="SMART" id="SM01092">
    <property type="entry name" value="CO_deh_flav_C"/>
    <property type="match status" value="1"/>
</dbReference>
<dbReference type="PROSITE" id="PS00197">
    <property type="entry name" value="2FE2S_FER_1"/>
    <property type="match status" value="1"/>
</dbReference>
<feature type="domain" description="FAD-binding PCMH-type" evidence="7">
    <location>
        <begin position="192"/>
        <end position="366"/>
    </location>
</feature>
<evidence type="ECO:0000313" key="9">
    <source>
        <dbReference type="Proteomes" id="UP001205890"/>
    </source>
</evidence>
<dbReference type="InterPro" id="IPR016208">
    <property type="entry name" value="Ald_Oxase/xanthine_DH-like"/>
</dbReference>
<dbReference type="Pfam" id="PF00111">
    <property type="entry name" value="Fer2"/>
    <property type="match status" value="1"/>
</dbReference>
<dbReference type="SUPFAM" id="SSF54292">
    <property type="entry name" value="2Fe-2S ferredoxin-like"/>
    <property type="match status" value="1"/>
</dbReference>
<dbReference type="Gene3D" id="3.10.20.30">
    <property type="match status" value="1"/>
</dbReference>
<dbReference type="Gene3D" id="1.10.150.120">
    <property type="entry name" value="[2Fe-2S]-binding domain"/>
    <property type="match status" value="1"/>
</dbReference>
<dbReference type="InterPro" id="IPR016167">
    <property type="entry name" value="FAD-bd_PCMH_sub1"/>
</dbReference>
<proteinExistence type="predicted"/>
<dbReference type="SUPFAM" id="SSF56176">
    <property type="entry name" value="FAD-binding/transporter-associated domain-like"/>
    <property type="match status" value="1"/>
</dbReference>
<evidence type="ECO:0000259" key="6">
    <source>
        <dbReference type="PROSITE" id="PS51085"/>
    </source>
</evidence>
<dbReference type="Pfam" id="PF03450">
    <property type="entry name" value="CO_deh_flav_C"/>
    <property type="match status" value="1"/>
</dbReference>
<dbReference type="InterPro" id="IPR002346">
    <property type="entry name" value="Mopterin_DH_FAD-bd"/>
</dbReference>
<dbReference type="InterPro" id="IPR002888">
    <property type="entry name" value="2Fe-2S-bd"/>
</dbReference>
<dbReference type="SUPFAM" id="SSF47741">
    <property type="entry name" value="CO dehydrogenase ISP C-domain like"/>
    <property type="match status" value="1"/>
</dbReference>
<dbReference type="InterPro" id="IPR012675">
    <property type="entry name" value="Beta-grasp_dom_sf"/>
</dbReference>
<dbReference type="EC" id="1.17.1.4" evidence="8"/>
<dbReference type="Gene3D" id="3.30.43.10">
    <property type="entry name" value="Uridine Diphospho-n-acetylenolpyruvylglucosamine Reductase, domain 2"/>
    <property type="match status" value="1"/>
</dbReference>
<accession>A0ABT1LBR4</accession>
<dbReference type="InterPro" id="IPR036683">
    <property type="entry name" value="CO_DH_flav_C_dom_sf"/>
</dbReference>
<dbReference type="InterPro" id="IPR036318">
    <property type="entry name" value="FAD-bd_PCMH-like_sf"/>
</dbReference>
<dbReference type="RefSeq" id="WP_254738922.1">
    <property type="nucleotide sequence ID" value="NZ_JANCLU010000003.1"/>
</dbReference>
<evidence type="ECO:0000256" key="1">
    <source>
        <dbReference type="ARBA" id="ARBA00022630"/>
    </source>
</evidence>
<dbReference type="InterPro" id="IPR006058">
    <property type="entry name" value="2Fe2S_fd_BS"/>
</dbReference>
<organism evidence="8 9">
    <name type="scientific">Alsobacter ponti</name>
    <dbReference type="NCBI Taxonomy" id="2962936"/>
    <lineage>
        <taxon>Bacteria</taxon>
        <taxon>Pseudomonadati</taxon>
        <taxon>Pseudomonadota</taxon>
        <taxon>Alphaproteobacteria</taxon>
        <taxon>Hyphomicrobiales</taxon>
        <taxon>Alsobacteraceae</taxon>
        <taxon>Alsobacter</taxon>
    </lineage>
</organism>
<keyword evidence="4 8" id="KW-0560">Oxidoreductase</keyword>
<protein>
    <submittedName>
        <fullName evidence="8">Xanthine dehydrogenase small subunit</fullName>
        <ecNumber evidence="8">1.17.1.4</ecNumber>
    </submittedName>
</protein>
<keyword evidence="5" id="KW-0408">Iron</keyword>
<dbReference type="Gene3D" id="3.30.390.50">
    <property type="entry name" value="CO dehydrogenase flavoprotein, C-terminal domain"/>
    <property type="match status" value="1"/>
</dbReference>
<evidence type="ECO:0000256" key="3">
    <source>
        <dbReference type="ARBA" id="ARBA00022827"/>
    </source>
</evidence>
<dbReference type="InterPro" id="IPR016166">
    <property type="entry name" value="FAD-bd_PCMH"/>
</dbReference>
<dbReference type="Gene3D" id="3.30.465.10">
    <property type="match status" value="1"/>
</dbReference>
<keyword evidence="1" id="KW-0285">Flavoprotein</keyword>
<dbReference type="PIRSF" id="PIRSF036557">
    <property type="entry name" value="XdhA_RC"/>
    <property type="match status" value="1"/>
</dbReference>
<feature type="domain" description="2Fe-2S ferredoxin-type" evidence="6">
    <location>
        <begin position="6"/>
        <end position="91"/>
    </location>
</feature>
<evidence type="ECO:0000256" key="4">
    <source>
        <dbReference type="ARBA" id="ARBA00023002"/>
    </source>
</evidence>
<keyword evidence="2" id="KW-0479">Metal-binding</keyword>
<reference evidence="8 9" key="1">
    <citation type="submission" date="2022-07" db="EMBL/GenBank/DDBJ databases">
        <authorList>
            <person name="Li W.-J."/>
            <person name="Deng Q.-Q."/>
        </authorList>
    </citation>
    <scope>NUCLEOTIDE SEQUENCE [LARGE SCALE GENOMIC DNA]</scope>
    <source>
        <strain evidence="8 9">SYSU M60028</strain>
    </source>
</reference>
<dbReference type="PROSITE" id="PS51085">
    <property type="entry name" value="2FE2S_FER_2"/>
    <property type="match status" value="1"/>
</dbReference>
<gene>
    <name evidence="8" type="primary">xdhA</name>
    <name evidence="8" type="ORF">NK718_04165</name>
</gene>
<keyword evidence="9" id="KW-1185">Reference proteome</keyword>
<comment type="caution">
    <text evidence="8">The sequence shown here is derived from an EMBL/GenBank/DDBJ whole genome shotgun (WGS) entry which is preliminary data.</text>
</comment>
<sequence>MAAFRDGIRMAMRGEVVEVRDFAPATTLLDWLRLARRRTGTKEGCAEGDCGACTVVLGRERDGRLVYEPVNACITLLGQADGAEVVTVEDLGAADALHPVQAALVAHHGTQCGFCTPGIVMSLFALAHDGGAPSRQQVCDALAGNLCRCTGYRPIVEAAMEACAAPVADAFSAREAETLALLRRIGAGPGAFCGGERAFFAAPASEDELAALCLAHPDATLVSGATDVGLWITKALAPVDKIVWLGRVRDLDRIEDGEGELSLGATVTHARATPALAAIDPDLGELMRRFGSRQVRTAGTVGGNIANGSPIGDLPPALIALGATLELRKGDHIRTLPLESFFLAYRKQDREPGEYVRRVIVPKLGPNDRFRAFKVTKRFDEDISAVMMACRVTVEDDAVTAARVAFGGMAGVPKRAAHVEEALLGSSLGEGTSWRRAADAVSRDFTPLDDHRASAAYRSQVARNLVIKAMAEIAGAPSSATRIAGWREAADAAE</sequence>
<evidence type="ECO:0000313" key="8">
    <source>
        <dbReference type="EMBL" id="MCP8937698.1"/>
    </source>
</evidence>
<dbReference type="EMBL" id="JANCLU010000003">
    <property type="protein sequence ID" value="MCP8937698.1"/>
    <property type="molecule type" value="Genomic_DNA"/>
</dbReference>
<dbReference type="SUPFAM" id="SSF55447">
    <property type="entry name" value="CO dehydrogenase flavoprotein C-terminal domain-like"/>
    <property type="match status" value="1"/>
</dbReference>
<dbReference type="Pfam" id="PF00941">
    <property type="entry name" value="FAD_binding_5"/>
    <property type="match status" value="1"/>
</dbReference>
<dbReference type="GO" id="GO:0004854">
    <property type="term" value="F:xanthine dehydrogenase activity"/>
    <property type="evidence" value="ECO:0007669"/>
    <property type="project" value="UniProtKB-EC"/>
</dbReference>
<dbReference type="InterPro" id="IPR014307">
    <property type="entry name" value="Xanthine_DH_ssu"/>
</dbReference>
<dbReference type="Proteomes" id="UP001205890">
    <property type="component" value="Unassembled WGS sequence"/>
</dbReference>
<evidence type="ECO:0000259" key="7">
    <source>
        <dbReference type="PROSITE" id="PS51387"/>
    </source>
</evidence>
<dbReference type="PANTHER" id="PTHR45444:SF3">
    <property type="entry name" value="XANTHINE DEHYDROGENASE"/>
    <property type="match status" value="1"/>
</dbReference>
<dbReference type="InterPro" id="IPR036010">
    <property type="entry name" value="2Fe-2S_ferredoxin-like_sf"/>
</dbReference>
<dbReference type="PROSITE" id="PS51387">
    <property type="entry name" value="FAD_PCMH"/>
    <property type="match status" value="1"/>
</dbReference>
<evidence type="ECO:0000256" key="5">
    <source>
        <dbReference type="ARBA" id="ARBA00023004"/>
    </source>
</evidence>
<dbReference type="Pfam" id="PF01799">
    <property type="entry name" value="Fer2_2"/>
    <property type="match status" value="1"/>
</dbReference>
<dbReference type="NCBIfam" id="TIGR02963">
    <property type="entry name" value="xanthine_xdhA"/>
    <property type="match status" value="1"/>
</dbReference>
<dbReference type="InterPro" id="IPR016169">
    <property type="entry name" value="FAD-bd_PCMH_sub2"/>
</dbReference>
<dbReference type="InterPro" id="IPR012175">
    <property type="entry name" value="Xanth_DH_ssu_bac"/>
</dbReference>
<dbReference type="InterPro" id="IPR001041">
    <property type="entry name" value="2Fe-2S_ferredoxin-type"/>
</dbReference>
<name>A0ABT1LBR4_9HYPH</name>